<dbReference type="RefSeq" id="WP_246121282.1">
    <property type="nucleotide sequence ID" value="NZ_VFOZ01000001.1"/>
</dbReference>
<proteinExistence type="predicted"/>
<dbReference type="InterPro" id="IPR041098">
    <property type="entry name" value="Rv2175c_C"/>
</dbReference>
<protein>
    <submittedName>
        <fullName evidence="3">Uncharacterized protein</fullName>
    </submittedName>
</protein>
<feature type="domain" description="DNA-binding protein Rv2175c wHTH" evidence="2">
    <location>
        <begin position="10"/>
        <end position="62"/>
    </location>
</feature>
<dbReference type="Pfam" id="PF21531">
    <property type="entry name" value="Rv2175c_wHTH"/>
    <property type="match status" value="1"/>
</dbReference>
<organism evidence="3 4">
    <name type="scientific">Actinoallomurus bryophytorum</name>
    <dbReference type="NCBI Taxonomy" id="1490222"/>
    <lineage>
        <taxon>Bacteria</taxon>
        <taxon>Bacillati</taxon>
        <taxon>Actinomycetota</taxon>
        <taxon>Actinomycetes</taxon>
        <taxon>Streptosporangiales</taxon>
        <taxon>Thermomonosporaceae</taxon>
        <taxon>Actinoallomurus</taxon>
    </lineage>
</organism>
<evidence type="ECO:0000259" key="1">
    <source>
        <dbReference type="Pfam" id="PF18367"/>
    </source>
</evidence>
<dbReference type="Pfam" id="PF18367">
    <property type="entry name" value="Rv2175c_C"/>
    <property type="match status" value="1"/>
</dbReference>
<comment type="caution">
    <text evidence="3">The sequence shown here is derived from an EMBL/GenBank/DDBJ whole genome shotgun (WGS) entry which is preliminary data.</text>
</comment>
<evidence type="ECO:0000313" key="3">
    <source>
        <dbReference type="EMBL" id="TQL94674.1"/>
    </source>
</evidence>
<evidence type="ECO:0000313" key="4">
    <source>
        <dbReference type="Proteomes" id="UP000316096"/>
    </source>
</evidence>
<accession>A0A543CC70</accession>
<gene>
    <name evidence="3" type="ORF">FB559_0155</name>
</gene>
<sequence length="125" mass="13616">MTHTVAEIEIDRQTDALVGEWLTLPETAESLGLDLKRVKQLLRDHKLLGVQREGGLSVPAAFVQEGQPLKGLQGTLTVLADAGFGRAEALRWLFTADDSLPGTPVQALAEHRVKEINRRAQALAL</sequence>
<reference evidence="3 4" key="1">
    <citation type="submission" date="2019-06" db="EMBL/GenBank/DDBJ databases">
        <title>Sequencing the genomes of 1000 actinobacteria strains.</title>
        <authorList>
            <person name="Klenk H.-P."/>
        </authorList>
    </citation>
    <scope>NUCLEOTIDE SEQUENCE [LARGE SCALE GENOMIC DNA]</scope>
    <source>
        <strain evidence="3 4">DSM 102200</strain>
    </source>
</reference>
<dbReference type="AlphaFoldDB" id="A0A543CC70"/>
<dbReference type="Proteomes" id="UP000316096">
    <property type="component" value="Unassembled WGS sequence"/>
</dbReference>
<feature type="domain" description="Rv2175c C-terminal" evidence="1">
    <location>
        <begin position="70"/>
        <end position="124"/>
    </location>
</feature>
<name>A0A543CC70_9ACTN</name>
<evidence type="ECO:0000259" key="2">
    <source>
        <dbReference type="Pfam" id="PF21531"/>
    </source>
</evidence>
<dbReference type="GO" id="GO:0003677">
    <property type="term" value="F:DNA binding"/>
    <property type="evidence" value="ECO:0007669"/>
    <property type="project" value="InterPro"/>
</dbReference>
<dbReference type="EMBL" id="VFOZ01000001">
    <property type="protein sequence ID" value="TQL94674.1"/>
    <property type="molecule type" value="Genomic_DNA"/>
</dbReference>
<dbReference type="InterPro" id="IPR048576">
    <property type="entry name" value="Rv2175c_wHTH"/>
</dbReference>
<keyword evidence="4" id="KW-1185">Reference proteome</keyword>